<dbReference type="GO" id="GO:0015074">
    <property type="term" value="P:DNA integration"/>
    <property type="evidence" value="ECO:0007669"/>
    <property type="project" value="InterPro"/>
</dbReference>
<keyword evidence="1" id="KW-0233">DNA recombination</keyword>
<feature type="domain" description="Tyr recombinase" evidence="2">
    <location>
        <begin position="12"/>
        <end position="114"/>
    </location>
</feature>
<reference evidence="3" key="1">
    <citation type="submission" date="2019-08" db="EMBL/GenBank/DDBJ databases">
        <authorList>
            <person name="Kucharzyk K."/>
            <person name="Murdoch R.W."/>
            <person name="Higgins S."/>
            <person name="Loffler F."/>
        </authorList>
    </citation>
    <scope>NUCLEOTIDE SEQUENCE</scope>
</reference>
<dbReference type="PROSITE" id="PS51898">
    <property type="entry name" value="TYR_RECOMBINASE"/>
    <property type="match status" value="1"/>
</dbReference>
<dbReference type="Pfam" id="PF00589">
    <property type="entry name" value="Phage_integrase"/>
    <property type="match status" value="1"/>
</dbReference>
<accession>A0A645HEB5</accession>
<gene>
    <name evidence="3" type="ORF">SDC9_184892</name>
</gene>
<organism evidence="3">
    <name type="scientific">bioreactor metagenome</name>
    <dbReference type="NCBI Taxonomy" id="1076179"/>
    <lineage>
        <taxon>unclassified sequences</taxon>
        <taxon>metagenomes</taxon>
        <taxon>ecological metagenomes</taxon>
    </lineage>
</organism>
<dbReference type="GO" id="GO:0006310">
    <property type="term" value="P:DNA recombination"/>
    <property type="evidence" value="ECO:0007669"/>
    <property type="project" value="UniProtKB-KW"/>
</dbReference>
<evidence type="ECO:0000256" key="1">
    <source>
        <dbReference type="ARBA" id="ARBA00023172"/>
    </source>
</evidence>
<dbReference type="InterPro" id="IPR002104">
    <property type="entry name" value="Integrase_catalytic"/>
</dbReference>
<dbReference type="GO" id="GO:0003677">
    <property type="term" value="F:DNA binding"/>
    <property type="evidence" value="ECO:0007669"/>
    <property type="project" value="InterPro"/>
</dbReference>
<dbReference type="InterPro" id="IPR011010">
    <property type="entry name" value="DNA_brk_join_enz"/>
</dbReference>
<sequence>MEYIIKPKKALYKSEILNEKEVENLLKVCNGTMMKIPIYMACFYGLRRSEMLGLKWNAIDFESNTITVRYSVTNCRTKNGTVCRTFKDEAKTSSSYRSFPLLKEIKEILIEQKQ</sequence>
<dbReference type="SUPFAM" id="SSF56349">
    <property type="entry name" value="DNA breaking-rejoining enzymes"/>
    <property type="match status" value="1"/>
</dbReference>
<dbReference type="Gene3D" id="1.10.443.10">
    <property type="entry name" value="Intergrase catalytic core"/>
    <property type="match status" value="1"/>
</dbReference>
<comment type="caution">
    <text evidence="3">The sequence shown here is derived from an EMBL/GenBank/DDBJ whole genome shotgun (WGS) entry which is preliminary data.</text>
</comment>
<dbReference type="AlphaFoldDB" id="A0A645HEB5"/>
<proteinExistence type="predicted"/>
<evidence type="ECO:0000313" key="3">
    <source>
        <dbReference type="EMBL" id="MPN37375.1"/>
    </source>
</evidence>
<name>A0A645HEB5_9ZZZZ</name>
<evidence type="ECO:0000259" key="2">
    <source>
        <dbReference type="PROSITE" id="PS51898"/>
    </source>
</evidence>
<protein>
    <recommendedName>
        <fullName evidence="2">Tyr recombinase domain-containing protein</fullName>
    </recommendedName>
</protein>
<dbReference type="InterPro" id="IPR013762">
    <property type="entry name" value="Integrase-like_cat_sf"/>
</dbReference>
<dbReference type="EMBL" id="VSSQ01091989">
    <property type="protein sequence ID" value="MPN37375.1"/>
    <property type="molecule type" value="Genomic_DNA"/>
</dbReference>